<dbReference type="Pfam" id="PF02706">
    <property type="entry name" value="Wzz"/>
    <property type="match status" value="1"/>
</dbReference>
<dbReference type="AlphaFoldDB" id="A0A0F9G3D9"/>
<feature type="domain" description="Polysaccharide chain length determinant N-terminal" evidence="9">
    <location>
        <begin position="8"/>
        <end position="98"/>
    </location>
</feature>
<gene>
    <name evidence="11" type="ORF">LCGC14_1959390</name>
</gene>
<evidence type="ECO:0000256" key="8">
    <source>
        <dbReference type="SAM" id="Phobius"/>
    </source>
</evidence>
<evidence type="ECO:0000313" key="11">
    <source>
        <dbReference type="EMBL" id="KKL84971.1"/>
    </source>
</evidence>
<evidence type="ECO:0000256" key="7">
    <source>
        <dbReference type="SAM" id="MobiDB-lite"/>
    </source>
</evidence>
<evidence type="ECO:0000256" key="3">
    <source>
        <dbReference type="ARBA" id="ARBA00022692"/>
    </source>
</evidence>
<dbReference type="PANTHER" id="PTHR32309:SF13">
    <property type="entry name" value="FERRIC ENTEROBACTIN TRANSPORT PROTEIN FEPE"/>
    <property type="match status" value="1"/>
</dbReference>
<feature type="coiled-coil region" evidence="6">
    <location>
        <begin position="218"/>
        <end position="281"/>
    </location>
</feature>
<evidence type="ECO:0000259" key="10">
    <source>
        <dbReference type="Pfam" id="PF13807"/>
    </source>
</evidence>
<evidence type="ECO:0000256" key="4">
    <source>
        <dbReference type="ARBA" id="ARBA00022989"/>
    </source>
</evidence>
<feature type="compositionally biased region" description="Pro residues" evidence="7">
    <location>
        <begin position="135"/>
        <end position="145"/>
    </location>
</feature>
<organism evidence="11">
    <name type="scientific">marine sediment metagenome</name>
    <dbReference type="NCBI Taxonomy" id="412755"/>
    <lineage>
        <taxon>unclassified sequences</taxon>
        <taxon>metagenomes</taxon>
        <taxon>ecological metagenomes</taxon>
    </lineage>
</organism>
<feature type="domain" description="Tyrosine-protein kinase G-rich" evidence="10">
    <location>
        <begin position="394"/>
        <end position="460"/>
    </location>
</feature>
<dbReference type="PANTHER" id="PTHR32309">
    <property type="entry name" value="TYROSINE-PROTEIN KINASE"/>
    <property type="match status" value="1"/>
</dbReference>
<evidence type="ECO:0000256" key="2">
    <source>
        <dbReference type="ARBA" id="ARBA00022475"/>
    </source>
</evidence>
<evidence type="ECO:0000256" key="6">
    <source>
        <dbReference type="SAM" id="Coils"/>
    </source>
</evidence>
<dbReference type="GO" id="GO:0005886">
    <property type="term" value="C:plasma membrane"/>
    <property type="evidence" value="ECO:0007669"/>
    <property type="project" value="UniProtKB-SubCell"/>
</dbReference>
<reference evidence="11" key="1">
    <citation type="journal article" date="2015" name="Nature">
        <title>Complex archaea that bridge the gap between prokaryotes and eukaryotes.</title>
        <authorList>
            <person name="Spang A."/>
            <person name="Saw J.H."/>
            <person name="Jorgensen S.L."/>
            <person name="Zaremba-Niedzwiedzka K."/>
            <person name="Martijn J."/>
            <person name="Lind A.E."/>
            <person name="van Eijk R."/>
            <person name="Schleper C."/>
            <person name="Guy L."/>
            <person name="Ettema T.J."/>
        </authorList>
    </citation>
    <scope>NUCLEOTIDE SEQUENCE</scope>
</reference>
<dbReference type="GO" id="GO:0004713">
    <property type="term" value="F:protein tyrosine kinase activity"/>
    <property type="evidence" value="ECO:0007669"/>
    <property type="project" value="TreeGrafter"/>
</dbReference>
<dbReference type="EMBL" id="LAZR01021538">
    <property type="protein sequence ID" value="KKL84971.1"/>
    <property type="molecule type" value="Genomic_DNA"/>
</dbReference>
<protein>
    <recommendedName>
        <fullName evidence="12">Polysaccharide chain length determinant N-terminal domain-containing protein</fullName>
    </recommendedName>
</protein>
<feature type="non-terminal residue" evidence="11">
    <location>
        <position position="465"/>
    </location>
</feature>
<dbReference type="InterPro" id="IPR032807">
    <property type="entry name" value="GNVR"/>
</dbReference>
<keyword evidence="5 8" id="KW-0472">Membrane</keyword>
<sequence length="465" mass="51218">MSGGDPDAVDLRGLLRTFWRRRWAIIGAMIALGALTYMLVGQITPTYTAQAKLILDPRKPQIITNNEVVADLDPSEQIVNGEIALLRSNLMIEDVVATLGIDRLAPLDPLDAPPSLSERLMTRLTRLIGGTPETDPAPEPEPAPDSAPLMTPEERRTEQLVGAIRRNLTIFSEGDSYVIVIRMLATDPVLAAVVANTIADRYIALQVDSRRDAVGQATDWLEERLEDLRQQVEQAETAVATYSAESLVRDGGTLENASQQLSNLNNQLIAARAQRVEAEARFSQLQTVIQESGREQAAQLVTTPVLEALRTQALALRQKDAVWAQSYAADHPRRVEIRQELDQIEDDMASELDKVLEIRRSDLDIAGIREESLLDSIKTTEERVMSITQNGLGLRQLEREAAAARQTYETLLARVTETRTQKQLQQPDAKLIERATVPRGPSAPRPKLMAVLAAAVGASLMAVLL</sequence>
<keyword evidence="6" id="KW-0175">Coiled coil</keyword>
<accession>A0A0F9G3D9</accession>
<name>A0A0F9G3D9_9ZZZZ</name>
<evidence type="ECO:0000256" key="5">
    <source>
        <dbReference type="ARBA" id="ARBA00023136"/>
    </source>
</evidence>
<evidence type="ECO:0000256" key="1">
    <source>
        <dbReference type="ARBA" id="ARBA00004651"/>
    </source>
</evidence>
<keyword evidence="4 8" id="KW-1133">Transmembrane helix</keyword>
<evidence type="ECO:0008006" key="12">
    <source>
        <dbReference type="Google" id="ProtNLM"/>
    </source>
</evidence>
<comment type="caution">
    <text evidence="11">The sequence shown here is derived from an EMBL/GenBank/DDBJ whole genome shotgun (WGS) entry which is preliminary data.</text>
</comment>
<dbReference type="InterPro" id="IPR003856">
    <property type="entry name" value="LPS_length_determ_N"/>
</dbReference>
<dbReference type="Pfam" id="PF13807">
    <property type="entry name" value="GNVR"/>
    <property type="match status" value="1"/>
</dbReference>
<evidence type="ECO:0000259" key="9">
    <source>
        <dbReference type="Pfam" id="PF02706"/>
    </source>
</evidence>
<feature type="transmembrane region" description="Helical" evidence="8">
    <location>
        <begin position="22"/>
        <end position="40"/>
    </location>
</feature>
<feature type="region of interest" description="Disordered" evidence="7">
    <location>
        <begin position="128"/>
        <end position="152"/>
    </location>
</feature>
<keyword evidence="3 8" id="KW-0812">Transmembrane</keyword>
<comment type="subcellular location">
    <subcellularLocation>
        <location evidence="1">Cell membrane</location>
        <topology evidence="1">Multi-pass membrane protein</topology>
    </subcellularLocation>
</comment>
<proteinExistence type="predicted"/>
<keyword evidence="2" id="KW-1003">Cell membrane</keyword>
<dbReference type="InterPro" id="IPR050445">
    <property type="entry name" value="Bact_polysacc_biosynth/exp"/>
</dbReference>